<evidence type="ECO:0000313" key="3">
    <source>
        <dbReference type="EMBL" id="PPK85784.1"/>
    </source>
</evidence>
<accession>A0A2S6I3M6</accession>
<reference evidence="3 4" key="1">
    <citation type="submission" date="2018-02" db="EMBL/GenBank/DDBJ databases">
        <title>Genomic Encyclopedia of Archaeal and Bacterial Type Strains, Phase II (KMG-II): from individual species to whole genera.</title>
        <authorList>
            <person name="Goeker M."/>
        </authorList>
    </citation>
    <scope>NUCLEOTIDE SEQUENCE [LARGE SCALE GENOMIC DNA]</scope>
    <source>
        <strain evidence="3 4">DSM 29526</strain>
    </source>
</reference>
<keyword evidence="4" id="KW-1185">Reference proteome</keyword>
<dbReference type="Pfam" id="PF09925">
    <property type="entry name" value="DUF2157"/>
    <property type="match status" value="1"/>
</dbReference>
<feature type="transmembrane region" description="Helical" evidence="1">
    <location>
        <begin position="286"/>
        <end position="304"/>
    </location>
</feature>
<dbReference type="Proteomes" id="UP000237662">
    <property type="component" value="Unassembled WGS sequence"/>
</dbReference>
<name>A0A2S6I3M6_9BACT</name>
<keyword evidence="1" id="KW-1133">Transmembrane helix</keyword>
<comment type="caution">
    <text evidence="3">The sequence shown here is derived from an EMBL/GenBank/DDBJ whole genome shotgun (WGS) entry which is preliminary data.</text>
</comment>
<sequence length="313" mass="34709">MQKPVREDIHLIARNSDWRQEDIHRTLQSDVYASGRDWRKLTEYLLLGAGASFLLSGVFFFFAYNWAALTAGVKIGIAVGCFLAAAVPAVIAPMPRLGRSVLHTAAAVLIGAILAVLGQVYQTGANAFDLFLVWSLLCIPWVVALPFAPLYLVAITLMNVTFITYTQQIGIELTFLVTGMLLFGFNLLCWLLLWSGFRSKPSFRWLLQLVAFWAVIVATVNVSAGAYDDYPRQLLFTALFAVLAYAGWVLLALRQRSIYYLALVGGGSLVTLTFLLLRWADFLNSFFLAGLLILLGVTALVHYLNRLNSSWNG</sequence>
<evidence type="ECO:0000259" key="2">
    <source>
        <dbReference type="Pfam" id="PF09925"/>
    </source>
</evidence>
<keyword evidence="1" id="KW-0812">Transmembrane</keyword>
<feature type="transmembrane region" description="Helical" evidence="1">
    <location>
        <begin position="173"/>
        <end position="193"/>
    </location>
</feature>
<feature type="transmembrane region" description="Helical" evidence="1">
    <location>
        <begin position="127"/>
        <end position="143"/>
    </location>
</feature>
<proteinExistence type="predicted"/>
<protein>
    <submittedName>
        <fullName evidence="3">Putative membrane protein DUF2157</fullName>
    </submittedName>
</protein>
<feature type="transmembrane region" description="Helical" evidence="1">
    <location>
        <begin position="233"/>
        <end position="251"/>
    </location>
</feature>
<dbReference type="EMBL" id="PTJC01000006">
    <property type="protein sequence ID" value="PPK85784.1"/>
    <property type="molecule type" value="Genomic_DNA"/>
</dbReference>
<dbReference type="OrthoDB" id="327621at2"/>
<dbReference type="RefSeq" id="WP_104420272.1">
    <property type="nucleotide sequence ID" value="NZ_PTJC01000006.1"/>
</dbReference>
<feature type="domain" description="DUF2157" evidence="2">
    <location>
        <begin position="43"/>
        <end position="150"/>
    </location>
</feature>
<dbReference type="InterPro" id="IPR018677">
    <property type="entry name" value="DUF2157"/>
</dbReference>
<evidence type="ECO:0000256" key="1">
    <source>
        <dbReference type="SAM" id="Phobius"/>
    </source>
</evidence>
<feature type="transmembrane region" description="Helical" evidence="1">
    <location>
        <begin position="258"/>
        <end position="280"/>
    </location>
</feature>
<feature type="transmembrane region" description="Helical" evidence="1">
    <location>
        <begin position="205"/>
        <end position="227"/>
    </location>
</feature>
<organism evidence="3 4">
    <name type="scientific">Neolewinella xylanilytica</name>
    <dbReference type="NCBI Taxonomy" id="1514080"/>
    <lineage>
        <taxon>Bacteria</taxon>
        <taxon>Pseudomonadati</taxon>
        <taxon>Bacteroidota</taxon>
        <taxon>Saprospiria</taxon>
        <taxon>Saprospirales</taxon>
        <taxon>Lewinellaceae</taxon>
        <taxon>Neolewinella</taxon>
    </lineage>
</organism>
<gene>
    <name evidence="3" type="ORF">CLV84_2691</name>
</gene>
<evidence type="ECO:0000313" key="4">
    <source>
        <dbReference type="Proteomes" id="UP000237662"/>
    </source>
</evidence>
<feature type="transmembrane region" description="Helical" evidence="1">
    <location>
        <begin position="73"/>
        <end position="94"/>
    </location>
</feature>
<dbReference type="AlphaFoldDB" id="A0A2S6I3M6"/>
<feature type="transmembrane region" description="Helical" evidence="1">
    <location>
        <begin position="101"/>
        <end position="121"/>
    </location>
</feature>
<feature type="transmembrane region" description="Helical" evidence="1">
    <location>
        <begin position="44"/>
        <end position="67"/>
    </location>
</feature>
<keyword evidence="1" id="KW-0472">Membrane</keyword>